<organism evidence="1 2">
    <name type="scientific">Nocardioides kribbensis</name>
    <dbReference type="NCBI Taxonomy" id="305517"/>
    <lineage>
        <taxon>Bacteria</taxon>
        <taxon>Bacillati</taxon>
        <taxon>Actinomycetota</taxon>
        <taxon>Actinomycetes</taxon>
        <taxon>Propionibacteriales</taxon>
        <taxon>Nocardioidaceae</taxon>
        <taxon>Nocardioides</taxon>
    </lineage>
</organism>
<protein>
    <recommendedName>
        <fullName evidence="3">Fibronectin type III domain-containing protein</fullName>
    </recommendedName>
</protein>
<evidence type="ECO:0008006" key="3">
    <source>
        <dbReference type="Google" id="ProtNLM"/>
    </source>
</evidence>
<dbReference type="EMBL" id="JBEGDP010000020">
    <property type="protein sequence ID" value="MEQ7848667.1"/>
    <property type="molecule type" value="Genomic_DNA"/>
</dbReference>
<accession>A0ABV1P1S5</accession>
<proteinExistence type="predicted"/>
<comment type="caution">
    <text evidence="1">The sequence shown here is derived from an EMBL/GenBank/DDBJ whole genome shotgun (WGS) entry which is preliminary data.</text>
</comment>
<dbReference type="Proteomes" id="UP001482520">
    <property type="component" value="Unassembled WGS sequence"/>
</dbReference>
<sequence length="396" mass="41461">MPASPRARRVRRVGLLAAGGLVAGLLPLVGPAGVAQAAEACTTEVAPRSVLGLPTGPPCDDIAPPETTITALTPPPNAAGYLRTDDLTFSFSGRHTDGDTDPISFECQLDDDGASTNDRWEACQSPRTYQDLNDSSAAPYTFRVRAIDTADDAIDATASPGLLVAGAETDLPDLDESAAVSVVRVDTVAPNTFVLSSPPQLEGYRLPIADSLSPQVRLAADEGGSTFACDVDGSAVPCAEGVTTLRGLGPGDKTLTVRATDRAGNTDPTLKDSTAVFAVPADLTAADGGPWRSLRSADALGGSFLETRERGAMLRYYGRNVRELVLIGPSGPGAGSVEIKIGRARKWQPVDLATPTVDRQHLYTVRDQNSPLRTGTIRIRVTSDGRPVRLDGILAH</sequence>
<evidence type="ECO:0000313" key="1">
    <source>
        <dbReference type="EMBL" id="MEQ7848667.1"/>
    </source>
</evidence>
<reference evidence="1 2" key="1">
    <citation type="submission" date="2024-02" db="EMBL/GenBank/DDBJ databases">
        <title>Full genome sequence of Nocardioides kribbensis.</title>
        <authorList>
            <person name="Poletto B.L."/>
            <person name="Silva G."/>
            <person name="Galante D."/>
            <person name="Campos K.R."/>
            <person name="Santos M.B.N."/>
            <person name="Sacchi C.T."/>
        </authorList>
    </citation>
    <scope>NUCLEOTIDE SEQUENCE [LARGE SCALE GENOMIC DNA]</scope>
    <source>
        <strain evidence="1 2">O4R</strain>
    </source>
</reference>
<gene>
    <name evidence="1" type="ORF">V6R90_15400</name>
</gene>
<evidence type="ECO:0000313" key="2">
    <source>
        <dbReference type="Proteomes" id="UP001482520"/>
    </source>
</evidence>
<keyword evidence="2" id="KW-1185">Reference proteome</keyword>
<dbReference type="RefSeq" id="WP_349805179.1">
    <property type="nucleotide sequence ID" value="NZ_JBEGDP010000020.1"/>
</dbReference>
<name>A0ABV1P1S5_9ACTN</name>